<dbReference type="Pfam" id="PF00106">
    <property type="entry name" value="adh_short"/>
    <property type="match status" value="1"/>
</dbReference>
<dbReference type="InterPro" id="IPR002347">
    <property type="entry name" value="SDR_fam"/>
</dbReference>
<evidence type="ECO:0000313" key="4">
    <source>
        <dbReference type="EMBL" id="RVX67702.1"/>
    </source>
</evidence>
<dbReference type="VEuPathDB" id="FungiDB:PV10_06390"/>
<comment type="similarity">
    <text evidence="1 3">Belongs to the short-chain dehydrogenases/reductases (SDR) family.</text>
</comment>
<reference evidence="4 5" key="1">
    <citation type="submission" date="2017-03" db="EMBL/GenBank/DDBJ databases">
        <title>Genomes of endolithic fungi from Antarctica.</title>
        <authorList>
            <person name="Coleine C."/>
            <person name="Masonjones S."/>
            <person name="Stajich J.E."/>
        </authorList>
    </citation>
    <scope>NUCLEOTIDE SEQUENCE [LARGE SCALE GENOMIC DNA]</scope>
    <source>
        <strain evidence="4 5">CCFEE 6314</strain>
    </source>
</reference>
<dbReference type="CDD" id="cd05233">
    <property type="entry name" value="SDR_c"/>
    <property type="match status" value="1"/>
</dbReference>
<evidence type="ECO:0000313" key="5">
    <source>
        <dbReference type="Proteomes" id="UP000288859"/>
    </source>
</evidence>
<protein>
    <submittedName>
        <fullName evidence="4">Uncharacterized protein</fullName>
    </submittedName>
</protein>
<dbReference type="GO" id="GO:0016491">
    <property type="term" value="F:oxidoreductase activity"/>
    <property type="evidence" value="ECO:0007669"/>
    <property type="project" value="UniProtKB-KW"/>
</dbReference>
<proteinExistence type="inferred from homology"/>
<keyword evidence="2" id="KW-0560">Oxidoreductase</keyword>
<accession>A0A438MVB7</accession>
<dbReference type="Proteomes" id="UP000288859">
    <property type="component" value="Unassembled WGS sequence"/>
</dbReference>
<evidence type="ECO:0000256" key="2">
    <source>
        <dbReference type="ARBA" id="ARBA00023002"/>
    </source>
</evidence>
<dbReference type="PRINTS" id="PR00081">
    <property type="entry name" value="GDHRDH"/>
</dbReference>
<gene>
    <name evidence="4" type="ORF">B0A52_07825</name>
</gene>
<dbReference type="EMBL" id="NAJM01000045">
    <property type="protein sequence ID" value="RVX67702.1"/>
    <property type="molecule type" value="Genomic_DNA"/>
</dbReference>
<organism evidence="4 5">
    <name type="scientific">Exophiala mesophila</name>
    <name type="common">Black yeast-like fungus</name>
    <dbReference type="NCBI Taxonomy" id="212818"/>
    <lineage>
        <taxon>Eukaryota</taxon>
        <taxon>Fungi</taxon>
        <taxon>Dikarya</taxon>
        <taxon>Ascomycota</taxon>
        <taxon>Pezizomycotina</taxon>
        <taxon>Eurotiomycetes</taxon>
        <taxon>Chaetothyriomycetidae</taxon>
        <taxon>Chaetothyriales</taxon>
        <taxon>Herpotrichiellaceae</taxon>
        <taxon>Exophiala</taxon>
    </lineage>
</organism>
<dbReference type="SUPFAM" id="SSF51735">
    <property type="entry name" value="NAD(P)-binding Rossmann-fold domains"/>
    <property type="match status" value="1"/>
</dbReference>
<sequence>MAMNKDTARAARAELTGTAVVTGGGSGIGRVVAHRLAVAGCTKIALLDLNQAAMDLVRSWILSEMTTEELKILTLVCDVTDESSVTAAFNNIRQEFSRLDYAINCAGITLPPSPTDACSMSDFDRTMAVNLRGLFLCAREELRIMKAQPLDSEIYPGIPTLRGQRGAIVNISSGLAIAAMSNSPAYCSSKAG</sequence>
<dbReference type="InterPro" id="IPR036291">
    <property type="entry name" value="NAD(P)-bd_dom_sf"/>
</dbReference>
<comment type="caution">
    <text evidence="4">The sequence shown here is derived from an EMBL/GenBank/DDBJ whole genome shotgun (WGS) entry which is preliminary data.</text>
</comment>
<name>A0A438MVB7_EXOME</name>
<dbReference type="Gene3D" id="3.40.50.720">
    <property type="entry name" value="NAD(P)-binding Rossmann-like Domain"/>
    <property type="match status" value="1"/>
</dbReference>
<dbReference type="AlphaFoldDB" id="A0A438MVB7"/>
<dbReference type="PANTHER" id="PTHR43669">
    <property type="entry name" value="5-KETO-D-GLUCONATE 5-REDUCTASE"/>
    <property type="match status" value="1"/>
</dbReference>
<evidence type="ECO:0000256" key="3">
    <source>
        <dbReference type="RuleBase" id="RU000363"/>
    </source>
</evidence>
<dbReference type="PANTHER" id="PTHR43669:SF3">
    <property type="entry name" value="ALCOHOL DEHYDROGENASE, PUTATIVE (AFU_ORTHOLOGUE AFUA_3G03445)-RELATED"/>
    <property type="match status" value="1"/>
</dbReference>
<dbReference type="PRINTS" id="PR00080">
    <property type="entry name" value="SDRFAMILY"/>
</dbReference>
<dbReference type="OrthoDB" id="5840532at2759"/>
<evidence type="ECO:0000256" key="1">
    <source>
        <dbReference type="ARBA" id="ARBA00006484"/>
    </source>
</evidence>